<evidence type="ECO:0000256" key="5">
    <source>
        <dbReference type="ARBA" id="ARBA00023295"/>
    </source>
</evidence>
<dbReference type="Gene3D" id="3.20.20.80">
    <property type="entry name" value="Glycosidases"/>
    <property type="match status" value="1"/>
</dbReference>
<organism evidence="11 12">
    <name type="scientific">Hevea brasiliensis</name>
    <name type="common">Para rubber tree</name>
    <name type="synonym">Siphonia brasiliensis</name>
    <dbReference type="NCBI Taxonomy" id="3981"/>
    <lineage>
        <taxon>Eukaryota</taxon>
        <taxon>Viridiplantae</taxon>
        <taxon>Streptophyta</taxon>
        <taxon>Embryophyta</taxon>
        <taxon>Tracheophyta</taxon>
        <taxon>Spermatophyta</taxon>
        <taxon>Magnoliopsida</taxon>
        <taxon>eudicotyledons</taxon>
        <taxon>Gunneridae</taxon>
        <taxon>Pentapetalae</taxon>
        <taxon>rosids</taxon>
        <taxon>fabids</taxon>
        <taxon>Malpighiales</taxon>
        <taxon>Euphorbiaceae</taxon>
        <taxon>Crotonoideae</taxon>
        <taxon>Micrandreae</taxon>
        <taxon>Hevea</taxon>
    </lineage>
</organism>
<reference evidence="11 12" key="1">
    <citation type="journal article" date="2020" name="Mol. Plant">
        <title>The Chromosome-Based Rubber Tree Genome Provides New Insights into Spurge Genome Evolution and Rubber Biosynthesis.</title>
        <authorList>
            <person name="Liu J."/>
            <person name="Shi C."/>
            <person name="Shi C.C."/>
            <person name="Li W."/>
            <person name="Zhang Q.J."/>
            <person name="Zhang Y."/>
            <person name="Li K."/>
            <person name="Lu H.F."/>
            <person name="Shi C."/>
            <person name="Zhu S.T."/>
            <person name="Xiao Z.Y."/>
            <person name="Nan H."/>
            <person name="Yue Y."/>
            <person name="Zhu X.G."/>
            <person name="Wu Y."/>
            <person name="Hong X.N."/>
            <person name="Fan G.Y."/>
            <person name="Tong Y."/>
            <person name="Zhang D."/>
            <person name="Mao C.L."/>
            <person name="Liu Y.L."/>
            <person name="Hao S.J."/>
            <person name="Liu W.Q."/>
            <person name="Lv M.Q."/>
            <person name="Zhang H.B."/>
            <person name="Liu Y."/>
            <person name="Hu-Tang G.R."/>
            <person name="Wang J.P."/>
            <person name="Wang J.H."/>
            <person name="Sun Y.H."/>
            <person name="Ni S.B."/>
            <person name="Chen W.B."/>
            <person name="Zhang X.C."/>
            <person name="Jiao Y.N."/>
            <person name="Eichler E.E."/>
            <person name="Li G.H."/>
            <person name="Liu X."/>
            <person name="Gao L.Z."/>
        </authorList>
    </citation>
    <scope>NUCLEOTIDE SEQUENCE [LARGE SCALE GENOMIC DNA]</scope>
    <source>
        <strain evidence="12">cv. GT1</strain>
        <tissue evidence="11">Leaf</tissue>
    </source>
</reference>
<name>A0A6A6N517_HEVBR</name>
<evidence type="ECO:0000256" key="3">
    <source>
        <dbReference type="ARBA" id="ARBA00012780"/>
    </source>
</evidence>
<evidence type="ECO:0000256" key="2">
    <source>
        <dbReference type="ARBA" id="ARBA00008773"/>
    </source>
</evidence>
<evidence type="ECO:0000313" key="11">
    <source>
        <dbReference type="EMBL" id="KAF2320404.1"/>
    </source>
</evidence>
<comment type="catalytic activity">
    <reaction evidence="1">
        <text>Hydrolysis of (1-&gt;3)-beta-D-glucosidic linkages in (1-&gt;3)-beta-D-glucans.</text>
        <dbReference type="EC" id="3.2.1.39"/>
    </reaction>
</comment>
<keyword evidence="12" id="KW-1185">Reference proteome</keyword>
<dbReference type="GO" id="GO:0042973">
    <property type="term" value="F:glucan endo-1,3-beta-D-glucosidase activity"/>
    <property type="evidence" value="ECO:0007669"/>
    <property type="project" value="UniProtKB-EC"/>
</dbReference>
<evidence type="ECO:0000256" key="8">
    <source>
        <dbReference type="RuleBase" id="RU004335"/>
    </source>
</evidence>
<dbReference type="SUPFAM" id="SSF51445">
    <property type="entry name" value="(Trans)glycosidases"/>
    <property type="match status" value="1"/>
</dbReference>
<evidence type="ECO:0000256" key="10">
    <source>
        <dbReference type="SAM" id="MobiDB-lite"/>
    </source>
</evidence>
<sequence>MPENLGNSIGLDAVQENLRKLVMAHYVEHCLTPEPGLASPTEEDAPARKRGAAKRKLDVSEPQVDCNAAEDQVVLCRANSNFEPDPNVLRALGNSGIEVVLGTLNEDLQQLAENPAFATQWVNTNVIPYVPAVKIRYISAGNEVILGPLAQFVAGAIQNLDIALKASNVSVPVSTAIQFDAIGQSFPPSSGAFKNDAVGAITPVVAFLVSKQYPILANVYPYFAYASDTVNIRLDYALGTASGPVVTDGPLLYSNLFDAMVDALYAALEKVGGPGLRIVVSETGWPSAGNGDVAVVPNTQVYVNNVLAHVKSAVGTPKRPGIPIETHIFALFNENLKPAGVEQNFGLYYPNMTEVYAVTF</sequence>
<evidence type="ECO:0000256" key="7">
    <source>
        <dbReference type="ARBA" id="ARBA00033417"/>
    </source>
</evidence>
<evidence type="ECO:0000313" key="12">
    <source>
        <dbReference type="Proteomes" id="UP000467840"/>
    </source>
</evidence>
<protein>
    <recommendedName>
        <fullName evidence="3">glucan endo-1,3-beta-D-glucosidase</fullName>
        <ecNumber evidence="3">3.2.1.39</ecNumber>
    </recommendedName>
    <alternativeName>
        <fullName evidence="6">(1-&gt;3)-beta-glucan endohydrolase</fullName>
    </alternativeName>
    <alternativeName>
        <fullName evidence="7">Beta-1,3-endoglucanase</fullName>
    </alternativeName>
</protein>
<dbReference type="GO" id="GO:0005975">
    <property type="term" value="P:carbohydrate metabolic process"/>
    <property type="evidence" value="ECO:0007669"/>
    <property type="project" value="InterPro"/>
</dbReference>
<evidence type="ECO:0000256" key="1">
    <source>
        <dbReference type="ARBA" id="ARBA00000382"/>
    </source>
</evidence>
<keyword evidence="4 9" id="KW-0378">Hydrolase</keyword>
<dbReference type="PROSITE" id="PS00587">
    <property type="entry name" value="GLYCOSYL_HYDROL_F17"/>
    <property type="match status" value="1"/>
</dbReference>
<comment type="caution">
    <text evidence="11">The sequence shown here is derived from an EMBL/GenBank/DDBJ whole genome shotgun (WGS) entry which is preliminary data.</text>
</comment>
<dbReference type="Pfam" id="PF00332">
    <property type="entry name" value="Glyco_hydro_17"/>
    <property type="match status" value="1"/>
</dbReference>
<dbReference type="InterPro" id="IPR044965">
    <property type="entry name" value="Glyco_hydro_17_plant"/>
</dbReference>
<proteinExistence type="inferred from homology"/>
<dbReference type="PANTHER" id="PTHR32227">
    <property type="entry name" value="GLUCAN ENDO-1,3-BETA-GLUCOSIDASE BG1-RELATED-RELATED"/>
    <property type="match status" value="1"/>
</dbReference>
<dbReference type="InterPro" id="IPR017853">
    <property type="entry name" value="GH"/>
</dbReference>
<dbReference type="EMBL" id="JAAGAX010000003">
    <property type="protein sequence ID" value="KAF2320404.1"/>
    <property type="molecule type" value="Genomic_DNA"/>
</dbReference>
<accession>A0A6A6N517</accession>
<dbReference type="AlphaFoldDB" id="A0A6A6N517"/>
<dbReference type="InterPro" id="IPR000490">
    <property type="entry name" value="Glyco_hydro_17"/>
</dbReference>
<dbReference type="FunFam" id="3.20.20.80:FF:000010">
    <property type="entry name" value="glucan endo-1,3-beta-glucosidase, basic"/>
    <property type="match status" value="1"/>
</dbReference>
<evidence type="ECO:0000256" key="6">
    <source>
        <dbReference type="ARBA" id="ARBA00033335"/>
    </source>
</evidence>
<comment type="similarity">
    <text evidence="2 8">Belongs to the glycosyl hydrolase 17 family.</text>
</comment>
<keyword evidence="5 9" id="KW-0326">Glycosidase</keyword>
<evidence type="ECO:0000256" key="4">
    <source>
        <dbReference type="ARBA" id="ARBA00022801"/>
    </source>
</evidence>
<evidence type="ECO:0000256" key="9">
    <source>
        <dbReference type="RuleBase" id="RU004336"/>
    </source>
</evidence>
<feature type="region of interest" description="Disordered" evidence="10">
    <location>
        <begin position="32"/>
        <end position="53"/>
    </location>
</feature>
<dbReference type="Proteomes" id="UP000467840">
    <property type="component" value="Chromosome 10"/>
</dbReference>
<dbReference type="EC" id="3.2.1.39" evidence="3"/>
<gene>
    <name evidence="11" type="ORF">GH714_027411</name>
</gene>